<protein>
    <submittedName>
        <fullName evidence="1">Uncharacterized protein</fullName>
    </submittedName>
</protein>
<keyword evidence="2" id="KW-1185">Reference proteome</keyword>
<reference evidence="1" key="1">
    <citation type="submission" date="2022-04" db="EMBL/GenBank/DDBJ databases">
        <authorList>
            <person name="Friedrich I."/>
            <person name="Schneider D."/>
            <person name="Poehlein A."/>
            <person name="Hertel R."/>
            <person name="Daniel R."/>
        </authorList>
    </citation>
    <scope>NUCLEOTIDE SEQUENCE</scope>
</reference>
<evidence type="ECO:0000313" key="1">
    <source>
        <dbReference type="EMBL" id="UTC28467.1"/>
    </source>
</evidence>
<dbReference type="EMBL" id="ON529850">
    <property type="protein sequence ID" value="UTC28467.1"/>
    <property type="molecule type" value="Genomic_DNA"/>
</dbReference>
<proteinExistence type="predicted"/>
<gene>
    <name evidence="1" type="ORF">GURKE_04650</name>
</gene>
<dbReference type="Proteomes" id="UP001055634">
    <property type="component" value="Segment"/>
</dbReference>
<organism evidence="1 2">
    <name type="scientific">Brevundimonas phage vB_BpoS-Gurke</name>
    <dbReference type="NCBI Taxonomy" id="2948599"/>
    <lineage>
        <taxon>Viruses</taxon>
        <taxon>Duplodnaviria</taxon>
        <taxon>Heunggongvirae</taxon>
        <taxon>Uroviricota</taxon>
        <taxon>Caudoviricetes</taxon>
        <taxon>Jeanschmidtviridae</taxon>
        <taxon>Kikimoravirus</taxon>
        <taxon>Kikimoravirus gurke</taxon>
    </lineage>
</organism>
<name>A0A9E7N4Q2_9CAUD</name>
<accession>A0A9E7N4Q2</accession>
<sequence>MPDNLMTPFTATRAELESFRASDSEYHAIVLLQRDVGDDESVLGVADNSATGADLARQIAKELQLAFDDGMAGRFQILKVGSNLTPLILGVTLPESPVSPWQREFADAYADEDVTWLETLADAPDYGDTIFTAVMVELDAKEDCDSGEEAVRRLDMLIDQLTKARDAITV</sequence>
<evidence type="ECO:0000313" key="2">
    <source>
        <dbReference type="Proteomes" id="UP001055634"/>
    </source>
</evidence>